<evidence type="ECO:0000313" key="11">
    <source>
        <dbReference type="Proteomes" id="UP001501414"/>
    </source>
</evidence>
<feature type="domain" description="Rieske" evidence="9">
    <location>
        <begin position="49"/>
        <end position="159"/>
    </location>
</feature>
<evidence type="ECO:0000256" key="8">
    <source>
        <dbReference type="ARBA" id="ARBA00023027"/>
    </source>
</evidence>
<evidence type="ECO:0000256" key="3">
    <source>
        <dbReference type="ARBA" id="ARBA00022723"/>
    </source>
</evidence>
<dbReference type="PANTHER" id="PTHR43756:SF1">
    <property type="entry name" value="3-PHENYLPROPIONATE_CINNAMIC ACID DIOXYGENASE SUBUNIT ALPHA"/>
    <property type="match status" value="1"/>
</dbReference>
<name>A0ABP4IBW4_9PSEU</name>
<dbReference type="InterPro" id="IPR015881">
    <property type="entry name" value="ARHD_Rieske_2Fe_2S"/>
</dbReference>
<proteinExistence type="inferred from homology"/>
<dbReference type="GO" id="GO:0051213">
    <property type="term" value="F:dioxygenase activity"/>
    <property type="evidence" value="ECO:0007669"/>
    <property type="project" value="UniProtKB-KW"/>
</dbReference>
<dbReference type="InterPro" id="IPR001663">
    <property type="entry name" value="Rng_hydr_dOase-A"/>
</dbReference>
<keyword evidence="6" id="KW-0408">Iron</keyword>
<keyword evidence="4 10" id="KW-0223">Dioxygenase</keyword>
<dbReference type="InterPro" id="IPR036922">
    <property type="entry name" value="Rieske_2Fe-2S_sf"/>
</dbReference>
<dbReference type="SUPFAM" id="SSF55961">
    <property type="entry name" value="Bet v1-like"/>
    <property type="match status" value="1"/>
</dbReference>
<evidence type="ECO:0000259" key="9">
    <source>
        <dbReference type="PROSITE" id="PS51296"/>
    </source>
</evidence>
<keyword evidence="11" id="KW-1185">Reference proteome</keyword>
<dbReference type="Proteomes" id="UP001501414">
    <property type="component" value="Unassembled WGS sequence"/>
</dbReference>
<dbReference type="PROSITE" id="PS51296">
    <property type="entry name" value="RIESKE"/>
    <property type="match status" value="1"/>
</dbReference>
<keyword evidence="5" id="KW-0560">Oxidoreductase</keyword>
<dbReference type="PROSITE" id="PS00570">
    <property type="entry name" value="RING_HYDROXYL_ALPHA"/>
    <property type="match status" value="1"/>
</dbReference>
<dbReference type="EMBL" id="BAAAJK010000004">
    <property type="protein sequence ID" value="GAA1382171.1"/>
    <property type="molecule type" value="Genomic_DNA"/>
</dbReference>
<sequence length="434" mass="49109">MMRINEAESVHDTLANLPKLLDEGLSDRRIYSDPEIYRMEQRRIFARSWLVVAHESQIPAPGDFMESFMGEESVIVSRNRDGEVRVMLNSCRHRGNKVCRTETGNATSFMCPYHGWTYDSNGDFVTAPRFDAVYKDSVDRSRWGLLRARVESYKGLIFATFDADQVPLTDYLGDFTLVLDLFLDRYPGGVQAEPGVVRWTMNSNWKFGAENFGGDNYHALTTHFSAQDVGHRPDGGGRPAKRKAVPDGFTMVSDERGHSLNATLRVPGAEPDRGDPVSRFHADHLDLAIEHMGRYRAQEITRGNANLFPNASFSLRSRQIHLWHPRGPEETEIWLITFSDTIMPEDLRREARIAASHHFGPAGMFEQDDGENWEQSTLSCNGVVASSLPLNYQIGRGYEQVVSGEGLPDRLDGIYTEYGQLAMLRRWSALMLEP</sequence>
<dbReference type="Pfam" id="PF00355">
    <property type="entry name" value="Rieske"/>
    <property type="match status" value="1"/>
</dbReference>
<organism evidence="10 11">
    <name type="scientific">Pseudonocardia kongjuensis</name>
    <dbReference type="NCBI Taxonomy" id="102227"/>
    <lineage>
        <taxon>Bacteria</taxon>
        <taxon>Bacillati</taxon>
        <taxon>Actinomycetota</taxon>
        <taxon>Actinomycetes</taxon>
        <taxon>Pseudonocardiales</taxon>
        <taxon>Pseudonocardiaceae</taxon>
        <taxon>Pseudonocardia</taxon>
    </lineage>
</organism>
<dbReference type="Pfam" id="PF00848">
    <property type="entry name" value="Ring_hydroxyl_A"/>
    <property type="match status" value="1"/>
</dbReference>
<dbReference type="Gene3D" id="3.90.380.10">
    <property type="entry name" value="Naphthalene 1,2-dioxygenase Alpha Subunit, Chain A, domain 1"/>
    <property type="match status" value="1"/>
</dbReference>
<dbReference type="InterPro" id="IPR017941">
    <property type="entry name" value="Rieske_2Fe-2S"/>
</dbReference>
<keyword evidence="8" id="KW-0520">NAD</keyword>
<dbReference type="SUPFAM" id="SSF50022">
    <property type="entry name" value="ISP domain"/>
    <property type="match status" value="1"/>
</dbReference>
<evidence type="ECO:0000313" key="10">
    <source>
        <dbReference type="EMBL" id="GAA1382171.1"/>
    </source>
</evidence>
<dbReference type="Gene3D" id="2.102.10.10">
    <property type="entry name" value="Rieske [2Fe-2S] iron-sulphur domain"/>
    <property type="match status" value="1"/>
</dbReference>
<reference evidence="11" key="1">
    <citation type="journal article" date="2019" name="Int. J. Syst. Evol. Microbiol.">
        <title>The Global Catalogue of Microorganisms (GCM) 10K type strain sequencing project: providing services to taxonomists for standard genome sequencing and annotation.</title>
        <authorList>
            <consortium name="The Broad Institute Genomics Platform"/>
            <consortium name="The Broad Institute Genome Sequencing Center for Infectious Disease"/>
            <person name="Wu L."/>
            <person name="Ma J."/>
        </authorList>
    </citation>
    <scope>NUCLEOTIDE SEQUENCE [LARGE SCALE GENOMIC DNA]</scope>
    <source>
        <strain evidence="11">JCM 11896</strain>
    </source>
</reference>
<protein>
    <submittedName>
        <fullName evidence="10">Aromatic ring-hydroxylating dioxygenase subunit alpha</fullName>
    </submittedName>
</protein>
<keyword evidence="2" id="KW-0001">2Fe-2S</keyword>
<evidence type="ECO:0000256" key="7">
    <source>
        <dbReference type="ARBA" id="ARBA00023014"/>
    </source>
</evidence>
<dbReference type="PANTHER" id="PTHR43756">
    <property type="entry name" value="CHOLINE MONOOXYGENASE, CHLOROPLASTIC"/>
    <property type="match status" value="1"/>
</dbReference>
<comment type="similarity">
    <text evidence="1">Belongs to the bacterial ring-hydroxylating dioxygenase alpha subunit family.</text>
</comment>
<dbReference type="InterPro" id="IPR015879">
    <property type="entry name" value="Ring_hydroxy_dOase_asu_C_dom"/>
</dbReference>
<evidence type="ECO:0000256" key="6">
    <source>
        <dbReference type="ARBA" id="ARBA00023004"/>
    </source>
</evidence>
<gene>
    <name evidence="10" type="ORF">GCM10009613_09480</name>
</gene>
<evidence type="ECO:0000256" key="1">
    <source>
        <dbReference type="ARBA" id="ARBA00008751"/>
    </source>
</evidence>
<dbReference type="PRINTS" id="PR00090">
    <property type="entry name" value="RNGDIOXGNASE"/>
</dbReference>
<comment type="caution">
    <text evidence="10">The sequence shown here is derived from an EMBL/GenBank/DDBJ whole genome shotgun (WGS) entry which is preliminary data.</text>
</comment>
<evidence type="ECO:0000256" key="5">
    <source>
        <dbReference type="ARBA" id="ARBA00023002"/>
    </source>
</evidence>
<accession>A0ABP4IBW4</accession>
<keyword evidence="7" id="KW-0411">Iron-sulfur</keyword>
<evidence type="ECO:0000256" key="2">
    <source>
        <dbReference type="ARBA" id="ARBA00022714"/>
    </source>
</evidence>
<evidence type="ECO:0000256" key="4">
    <source>
        <dbReference type="ARBA" id="ARBA00022964"/>
    </source>
</evidence>
<keyword evidence="3" id="KW-0479">Metal-binding</keyword>